<feature type="compositionally biased region" description="Low complexity" evidence="6">
    <location>
        <begin position="208"/>
        <end position="219"/>
    </location>
</feature>
<sequence length="483" mass="50209">DARRRSTSARGQTPSEHWAQGAPGLGPTLRPESSLEAGCPRAGPRGGRWTDRPTSRRRSAEALARAAAGLGSRLGRPGGAEGVAGRAGTAWDVTSGALCIVGIPGPRRLVPVHSAAEPGGGGERAARGREARRRAGGPATSAERKGALPGPARPRGILFGFVQTANPEANFSPNHVLLPAPGRFCGKATVLAPPPATLPGAGGRAEPEAQGGPAALAGQPGPGRPGAAVRGVVLVCLLVHLQAAAMSSRGGKKKSTKTSRSAKAGVIFPVGRMLRYIKKGHPKYRIGVGAPVYMAAVLEYLTAEILELAGNAARDNKKGRVTPRHILLAVANDEELNQLLKGVTIASGGVLPNIHPELLAKKRGSKGKLEAIITPPPAKKAKSPSQKKPVSKKAGGKKGARKSKKQGEVSKAASADSTTEGTPADGFTVLSTKSLFLGQKETRWRRKVARSLWKLFWNCEKRTGPWKSLERLSAQATACPPSL</sequence>
<keyword evidence="5" id="KW-0544">Nucleosome core</keyword>
<keyword evidence="10" id="KW-1185">Reference proteome</keyword>
<dbReference type="FunFam" id="1.10.20.10:FF:000013">
    <property type="entry name" value="Core histone macro-H2A"/>
    <property type="match status" value="1"/>
</dbReference>
<feature type="region of interest" description="Disordered" evidence="6">
    <location>
        <begin position="373"/>
        <end position="424"/>
    </location>
</feature>
<dbReference type="GO" id="GO:0046982">
    <property type="term" value="F:protein heterodimerization activity"/>
    <property type="evidence" value="ECO:0007669"/>
    <property type="project" value="InterPro"/>
</dbReference>
<dbReference type="SUPFAM" id="SSF47113">
    <property type="entry name" value="Histone-fold"/>
    <property type="match status" value="1"/>
</dbReference>
<reference evidence="9" key="3">
    <citation type="submission" date="2025-09" db="UniProtKB">
        <authorList>
            <consortium name="Ensembl"/>
        </authorList>
    </citation>
    <scope>IDENTIFICATION</scope>
</reference>
<dbReference type="Proteomes" id="UP000008912">
    <property type="component" value="Unassembled WGS sequence"/>
</dbReference>
<comment type="subcellular location">
    <subcellularLocation>
        <location evidence="1">Chromosome</location>
    </subcellularLocation>
</comment>
<dbReference type="Ensembl" id="ENSAMET00000028063.1">
    <property type="protein sequence ID" value="ENSAMEP00000028268.1"/>
    <property type="gene ID" value="ENSAMEG00000017887.2"/>
</dbReference>
<evidence type="ECO:0000259" key="7">
    <source>
        <dbReference type="Pfam" id="PF00125"/>
    </source>
</evidence>
<dbReference type="InParanoid" id="A0A7N5P2I2"/>
<dbReference type="PANTHER" id="PTHR23430">
    <property type="entry name" value="HISTONE H2A"/>
    <property type="match status" value="1"/>
</dbReference>
<keyword evidence="4" id="KW-0238">DNA-binding</keyword>
<dbReference type="GO" id="GO:0030527">
    <property type="term" value="F:structural constituent of chromatin"/>
    <property type="evidence" value="ECO:0007669"/>
    <property type="project" value="InterPro"/>
</dbReference>
<protein>
    <submittedName>
        <fullName evidence="9">Core histone macro-H2A.1</fullName>
    </submittedName>
</protein>
<evidence type="ECO:0000256" key="3">
    <source>
        <dbReference type="ARBA" id="ARBA00022843"/>
    </source>
</evidence>
<organism evidence="9 10">
    <name type="scientific">Ailuropoda melanoleuca</name>
    <name type="common">Giant panda</name>
    <dbReference type="NCBI Taxonomy" id="9646"/>
    <lineage>
        <taxon>Eukaryota</taxon>
        <taxon>Metazoa</taxon>
        <taxon>Chordata</taxon>
        <taxon>Craniata</taxon>
        <taxon>Vertebrata</taxon>
        <taxon>Euteleostomi</taxon>
        <taxon>Mammalia</taxon>
        <taxon>Eutheria</taxon>
        <taxon>Laurasiatheria</taxon>
        <taxon>Carnivora</taxon>
        <taxon>Caniformia</taxon>
        <taxon>Ursidae</taxon>
        <taxon>Ailuropoda</taxon>
    </lineage>
</organism>
<feature type="compositionally biased region" description="Basic residues" evidence="6">
    <location>
        <begin position="389"/>
        <end position="404"/>
    </location>
</feature>
<dbReference type="CDD" id="cd00074">
    <property type="entry name" value="HFD_H2A"/>
    <property type="match status" value="1"/>
</dbReference>
<dbReference type="InterPro" id="IPR007125">
    <property type="entry name" value="H2A/H2B/H3"/>
</dbReference>
<dbReference type="GO" id="GO:0000786">
    <property type="term" value="C:nucleosome"/>
    <property type="evidence" value="ECO:0007669"/>
    <property type="project" value="UniProtKB-KW"/>
</dbReference>
<reference evidence="9" key="2">
    <citation type="submission" date="2025-08" db="UniProtKB">
        <authorList>
            <consortium name="Ensembl"/>
        </authorList>
    </citation>
    <scope>IDENTIFICATION</scope>
</reference>
<evidence type="ECO:0000313" key="9">
    <source>
        <dbReference type="Ensembl" id="ENSAMEP00000028268.1"/>
    </source>
</evidence>
<evidence type="ECO:0000256" key="4">
    <source>
        <dbReference type="ARBA" id="ARBA00023125"/>
    </source>
</evidence>
<dbReference type="InterPro" id="IPR009072">
    <property type="entry name" value="Histone-fold"/>
</dbReference>
<dbReference type="InterPro" id="IPR032454">
    <property type="entry name" value="Histone_H2A_C"/>
</dbReference>
<reference evidence="9 10" key="1">
    <citation type="journal article" date="2010" name="Nature">
        <title>The sequence and de novo assembly of the giant panda genome.</title>
        <authorList>
            <person name="Li R."/>
            <person name="Fan W."/>
            <person name="Tian G."/>
            <person name="Zhu H."/>
            <person name="He L."/>
            <person name="Cai J."/>
            <person name="Huang Q."/>
            <person name="Cai Q."/>
            <person name="Li B."/>
            <person name="Bai Y."/>
            <person name="Zhang Z."/>
            <person name="Zhang Y."/>
            <person name="Wang W."/>
            <person name="Li J."/>
            <person name="Wei F."/>
            <person name="Li H."/>
            <person name="Jian M."/>
            <person name="Li J."/>
            <person name="Zhang Z."/>
            <person name="Nielsen R."/>
            <person name="Li D."/>
            <person name="Gu W."/>
            <person name="Yang Z."/>
            <person name="Xuan Z."/>
            <person name="Ryder O.A."/>
            <person name="Leung F.C."/>
            <person name="Zhou Y."/>
            <person name="Cao J."/>
            <person name="Sun X."/>
            <person name="Fu Y."/>
            <person name="Fang X."/>
            <person name="Guo X."/>
            <person name="Wang B."/>
            <person name="Hou R."/>
            <person name="Shen F."/>
            <person name="Mu B."/>
            <person name="Ni P."/>
            <person name="Lin R."/>
            <person name="Qian W."/>
            <person name="Wang G."/>
            <person name="Yu C."/>
            <person name="Nie W."/>
            <person name="Wang J."/>
            <person name="Wu Z."/>
            <person name="Liang H."/>
            <person name="Min J."/>
            <person name="Wu Q."/>
            <person name="Cheng S."/>
            <person name="Ruan J."/>
            <person name="Wang M."/>
            <person name="Shi Z."/>
            <person name="Wen M."/>
            <person name="Liu B."/>
            <person name="Ren X."/>
            <person name="Zheng H."/>
            <person name="Dong D."/>
            <person name="Cook K."/>
            <person name="Shan G."/>
            <person name="Zhang H."/>
            <person name="Kosiol C."/>
            <person name="Xie X."/>
            <person name="Lu Z."/>
            <person name="Zheng H."/>
            <person name="Li Y."/>
            <person name="Steiner C.C."/>
            <person name="Lam T.T."/>
            <person name="Lin S."/>
            <person name="Zhang Q."/>
            <person name="Li G."/>
            <person name="Tian J."/>
            <person name="Gong T."/>
            <person name="Liu H."/>
            <person name="Zhang D."/>
            <person name="Fang L."/>
            <person name="Ye C."/>
            <person name="Zhang J."/>
            <person name="Hu W."/>
            <person name="Xu A."/>
            <person name="Ren Y."/>
            <person name="Zhang G."/>
            <person name="Bruford M.W."/>
            <person name="Li Q."/>
            <person name="Ma L."/>
            <person name="Guo Y."/>
            <person name="An N."/>
            <person name="Hu Y."/>
            <person name="Zheng Y."/>
            <person name="Shi Y."/>
            <person name="Li Z."/>
            <person name="Liu Q."/>
            <person name="Chen Y."/>
            <person name="Zhao J."/>
            <person name="Qu N."/>
            <person name="Zhao S."/>
            <person name="Tian F."/>
            <person name="Wang X."/>
            <person name="Wang H."/>
            <person name="Xu L."/>
            <person name="Liu X."/>
            <person name="Vinar T."/>
            <person name="Wang Y."/>
            <person name="Lam T.W."/>
            <person name="Yiu S.M."/>
            <person name="Liu S."/>
            <person name="Zhang H."/>
            <person name="Li D."/>
            <person name="Huang Y."/>
            <person name="Wang X."/>
            <person name="Yang G."/>
            <person name="Jiang Z."/>
            <person name="Wang J."/>
            <person name="Qin N."/>
            <person name="Li L."/>
            <person name="Li J."/>
            <person name="Bolund L."/>
            <person name="Kristiansen K."/>
            <person name="Wong G.K."/>
            <person name="Olson M."/>
            <person name="Zhang X."/>
            <person name="Li S."/>
            <person name="Yang H."/>
            <person name="Wang J."/>
            <person name="Wang J."/>
        </authorList>
    </citation>
    <scope>NUCLEOTIDE SEQUENCE [LARGE SCALE GENOMIC DNA]</scope>
</reference>
<feature type="region of interest" description="Disordered" evidence="6">
    <location>
        <begin position="1"/>
        <end position="64"/>
    </location>
</feature>
<evidence type="ECO:0000256" key="1">
    <source>
        <dbReference type="ARBA" id="ARBA00004286"/>
    </source>
</evidence>
<proteinExistence type="predicted"/>
<dbReference type="InterPro" id="IPR002119">
    <property type="entry name" value="Histone_H2A"/>
</dbReference>
<feature type="domain" description="Histone H2A C-terminal" evidence="8">
    <location>
        <begin position="334"/>
        <end position="368"/>
    </location>
</feature>
<dbReference type="AlphaFoldDB" id="A0A7N5P2I2"/>
<dbReference type="Gene3D" id="1.10.20.10">
    <property type="entry name" value="Histone, subunit A"/>
    <property type="match status" value="1"/>
</dbReference>
<evidence type="ECO:0000256" key="6">
    <source>
        <dbReference type="SAM" id="MobiDB-lite"/>
    </source>
</evidence>
<feature type="domain" description="Core Histone H2A/H2B/H3" evidence="7">
    <location>
        <begin position="250"/>
        <end position="330"/>
    </location>
</feature>
<accession>A0A7N5P2I2</accession>
<feature type="region of interest" description="Disordered" evidence="6">
    <location>
        <begin position="111"/>
        <end position="151"/>
    </location>
</feature>
<keyword evidence="3" id="KW-0832">Ubl conjugation</keyword>
<keyword evidence="2" id="KW-0158">Chromosome</keyword>
<evidence type="ECO:0000259" key="8">
    <source>
        <dbReference type="Pfam" id="PF16211"/>
    </source>
</evidence>
<dbReference type="GO" id="GO:0003677">
    <property type="term" value="F:DNA binding"/>
    <property type="evidence" value="ECO:0007669"/>
    <property type="project" value="UniProtKB-KW"/>
</dbReference>
<gene>
    <name evidence="9" type="primary">LOC100466888</name>
</gene>
<dbReference type="PRINTS" id="PR00620">
    <property type="entry name" value="HISTONEH2A"/>
</dbReference>
<feature type="compositionally biased region" description="Basic and acidic residues" evidence="6">
    <location>
        <begin position="48"/>
        <end position="60"/>
    </location>
</feature>
<dbReference type="Pfam" id="PF16211">
    <property type="entry name" value="Histone_H2A_C"/>
    <property type="match status" value="1"/>
</dbReference>
<evidence type="ECO:0000313" key="10">
    <source>
        <dbReference type="Proteomes" id="UP000008912"/>
    </source>
</evidence>
<name>A0A7N5P2I2_AILME</name>
<evidence type="ECO:0000256" key="5">
    <source>
        <dbReference type="ARBA" id="ARBA00023269"/>
    </source>
</evidence>
<dbReference type="Pfam" id="PF00125">
    <property type="entry name" value="Histone"/>
    <property type="match status" value="1"/>
</dbReference>
<feature type="region of interest" description="Disordered" evidence="6">
    <location>
        <begin position="195"/>
        <end position="222"/>
    </location>
</feature>
<evidence type="ECO:0000256" key="2">
    <source>
        <dbReference type="ARBA" id="ARBA00022454"/>
    </source>
</evidence>
<dbReference type="GeneTree" id="ENSGT00940000159541"/>
<dbReference type="SMART" id="SM00414">
    <property type="entry name" value="H2A"/>
    <property type="match status" value="1"/>
</dbReference>